<reference evidence="1 2" key="1">
    <citation type="submission" date="2023-09" db="EMBL/GenBank/DDBJ databases">
        <authorList>
            <person name="Rey-Velasco X."/>
        </authorList>
    </citation>
    <scope>NUCLEOTIDE SEQUENCE [LARGE SCALE GENOMIC DNA]</scope>
    <source>
        <strain evidence="1 2">P117</strain>
    </source>
</reference>
<name>A0ABU2ZSW1_9ALTE</name>
<sequence length="445" mass="49863">MQTSYKQNRALAWCANISRVFAWTLLASTIILAGCNTTNRTNNQPLLVGPSPAVPNAANDQQGPTELVNAEIFLDVAIPAFDPGFPLDNFGEIDGDELEEQGIWPQLRRTEAKIFAADMKAALDDKKVFGTVSVVPDASTPSDLFVLGEIGKSDSEEVEITITVADSTGEIWGKESFEHTVSQGFMRDQRNQGKNPYEPVFKRASDYVVSLLSKLSIDEKTYIKNMSLMRYARYYSPESYDDFINTDLKRKNGQRYYKFELTKLPDPNDPMLKRIEDLRAQELLFVDRLQDNYEVFQAETREAYGTWQEETLPEVIAARKAKTERNTKAVVGGIAAILAAILIAKSAEKDDRPSDQKALEIGAVAAGIGSIWAINESFKNNSRLKVHSAVIEEQGQALDLSVSPTVIDFENQTIELQGTAQEQYLQWKTHLRKMFNEEDTPDVQL</sequence>
<evidence type="ECO:0000313" key="1">
    <source>
        <dbReference type="EMBL" id="MDT0595726.1"/>
    </source>
</evidence>
<proteinExistence type="predicted"/>
<organism evidence="1 2">
    <name type="scientific">Glaciecola petra</name>
    <dbReference type="NCBI Taxonomy" id="3075602"/>
    <lineage>
        <taxon>Bacteria</taxon>
        <taxon>Pseudomonadati</taxon>
        <taxon>Pseudomonadota</taxon>
        <taxon>Gammaproteobacteria</taxon>
        <taxon>Alteromonadales</taxon>
        <taxon>Alteromonadaceae</taxon>
        <taxon>Glaciecola</taxon>
    </lineage>
</organism>
<dbReference type="Proteomes" id="UP001253545">
    <property type="component" value="Unassembled WGS sequence"/>
</dbReference>
<gene>
    <name evidence="1" type="ORF">RM552_12780</name>
</gene>
<protein>
    <recommendedName>
        <fullName evidence="3">Lipoprotein</fullName>
    </recommendedName>
</protein>
<dbReference type="PROSITE" id="PS51257">
    <property type="entry name" value="PROKAR_LIPOPROTEIN"/>
    <property type="match status" value="1"/>
</dbReference>
<keyword evidence="2" id="KW-1185">Reference proteome</keyword>
<comment type="caution">
    <text evidence="1">The sequence shown here is derived from an EMBL/GenBank/DDBJ whole genome shotgun (WGS) entry which is preliminary data.</text>
</comment>
<dbReference type="EMBL" id="JAVRHX010000003">
    <property type="protein sequence ID" value="MDT0595726.1"/>
    <property type="molecule type" value="Genomic_DNA"/>
</dbReference>
<evidence type="ECO:0000313" key="2">
    <source>
        <dbReference type="Proteomes" id="UP001253545"/>
    </source>
</evidence>
<accession>A0ABU2ZSW1</accession>
<dbReference type="RefSeq" id="WP_311369242.1">
    <property type="nucleotide sequence ID" value="NZ_JAVRHX010000003.1"/>
</dbReference>
<evidence type="ECO:0008006" key="3">
    <source>
        <dbReference type="Google" id="ProtNLM"/>
    </source>
</evidence>